<evidence type="ECO:0000256" key="7">
    <source>
        <dbReference type="ARBA" id="ARBA00022553"/>
    </source>
</evidence>
<evidence type="ECO:0000313" key="22">
    <source>
        <dbReference type="Proteomes" id="UP000233080"/>
    </source>
</evidence>
<evidence type="ECO:0000256" key="17">
    <source>
        <dbReference type="ARBA" id="ARBA00046619"/>
    </source>
</evidence>
<keyword evidence="14" id="KW-0407">Ion channel</keyword>
<dbReference type="Pfam" id="PF12052">
    <property type="entry name" value="VGCC_beta4Aa_N"/>
    <property type="match status" value="1"/>
</dbReference>
<dbReference type="InterPro" id="IPR035605">
    <property type="entry name" value="CACNB2_SH3"/>
</dbReference>
<dbReference type="InterPro" id="IPR005444">
    <property type="entry name" value="VDCC_L_b2su"/>
</dbReference>
<evidence type="ECO:0000256" key="15">
    <source>
        <dbReference type="ARBA" id="ARBA00030521"/>
    </source>
</evidence>
<evidence type="ECO:0000256" key="11">
    <source>
        <dbReference type="ARBA" id="ARBA00022882"/>
    </source>
</evidence>
<feature type="compositionally biased region" description="Low complexity" evidence="19">
    <location>
        <begin position="197"/>
        <end position="209"/>
    </location>
</feature>
<comment type="function">
    <text evidence="16">Beta subunit of voltage-dependent calcium channels which contributes to the function of the calcium channel by increasing peak calcium current. Plays a role in shifting voltage dependencies of activation and inactivation of the channel. May modulate G protein inhibition. May contribute to beta-adrenergic augmentation of Ca(2+) influx in cardiomyocytes, thereby regulating increases in heart rate and contractile force. Involved in membrane targeting of the alpha-1 subunit CACNA1C.</text>
</comment>
<evidence type="ECO:0000256" key="5">
    <source>
        <dbReference type="ARBA" id="ARBA00022448"/>
    </source>
</evidence>
<feature type="region of interest" description="Disordered" evidence="19">
    <location>
        <begin position="39"/>
        <end position="111"/>
    </location>
</feature>
<evidence type="ECO:0000256" key="13">
    <source>
        <dbReference type="ARBA" id="ARBA00023136"/>
    </source>
</evidence>
<proteinExistence type="inferred from homology"/>
<keyword evidence="6" id="KW-1003">Cell membrane</keyword>
<dbReference type="PRINTS" id="PR01626">
    <property type="entry name" value="LCACHANNELB"/>
</dbReference>
<dbReference type="InterPro" id="IPR008145">
    <property type="entry name" value="GK/Ca_channel_bsu"/>
</dbReference>
<protein>
    <recommendedName>
        <fullName evidence="3">Voltage-dependent L-type calcium channel subunit beta-2</fullName>
    </recommendedName>
    <alternativeName>
        <fullName evidence="15">Calcium channel voltage-dependent subunit beta 2</fullName>
    </alternativeName>
</protein>
<evidence type="ECO:0000259" key="20">
    <source>
        <dbReference type="PROSITE" id="PS50002"/>
    </source>
</evidence>
<keyword evidence="12" id="KW-0406">Ion transport</keyword>
<dbReference type="Pfam" id="PF00625">
    <property type="entry name" value="Guanylate_kin"/>
    <property type="match status" value="1"/>
</dbReference>
<evidence type="ECO:0000256" key="2">
    <source>
        <dbReference type="ARBA" id="ARBA00010836"/>
    </source>
</evidence>
<comment type="subunit">
    <text evidence="17">Component of a calcium channel complex consisting of a pore-forming alpha subunit (CACNA1S) and the ancillary subunits CACNB1 or CACNB2, CACNG1 and CACNA2D1. The channel complex contains alpha, beta, gamma and delta subunits in a 1:1:1:1 ratio, i.e. it contains either CACNB1 or CACNB2. Interacts with CACNA1C. Interacts with RRAD; interaction may be involved in beta-adrenergic regulation of heart rate and contractile force. Interaction with RRAD regulates the trafficking of CACNA1C to the cell membrane. Interacts with TMIGD2. Interacts with CAMK2D. Interacts with CBARP. Interacts with CAMK2A.</text>
</comment>
<feature type="compositionally biased region" description="Polar residues" evidence="19">
    <location>
        <begin position="66"/>
        <end position="85"/>
    </location>
</feature>
<evidence type="ECO:0000256" key="9">
    <source>
        <dbReference type="ARBA" id="ARBA00022673"/>
    </source>
</evidence>
<evidence type="ECO:0000256" key="12">
    <source>
        <dbReference type="ARBA" id="ARBA00023065"/>
    </source>
</evidence>
<evidence type="ECO:0000313" key="21">
    <source>
        <dbReference type="Ensembl" id="ENSCANP00000023900.1"/>
    </source>
</evidence>
<dbReference type="InterPro" id="IPR036028">
    <property type="entry name" value="SH3-like_dom_sf"/>
</dbReference>
<dbReference type="Gene3D" id="2.30.30.40">
    <property type="entry name" value="SH3 Domains"/>
    <property type="match status" value="1"/>
</dbReference>
<dbReference type="RefSeq" id="XP_011819259.1">
    <property type="nucleotide sequence ID" value="XM_011963869.1"/>
</dbReference>
<feature type="compositionally biased region" description="Basic and acidic residues" evidence="19">
    <location>
        <begin position="560"/>
        <end position="602"/>
    </location>
</feature>
<dbReference type="KEGG" id="cang:105527536"/>
<keyword evidence="5" id="KW-0813">Transport</keyword>
<evidence type="ECO:0000256" key="4">
    <source>
        <dbReference type="ARBA" id="ARBA00022443"/>
    </source>
</evidence>
<evidence type="ECO:0000256" key="8">
    <source>
        <dbReference type="ARBA" id="ARBA00022568"/>
    </source>
</evidence>
<keyword evidence="22" id="KW-1185">Reference proteome</keyword>
<dbReference type="FunFam" id="3.40.50.300:FF:000023">
    <property type="entry name" value="Voltage-dependent L-type calcium channel subunit beta-2"/>
    <property type="match status" value="1"/>
</dbReference>
<dbReference type="GO" id="GO:0005891">
    <property type="term" value="C:voltage-gated calcium channel complex"/>
    <property type="evidence" value="ECO:0007669"/>
    <property type="project" value="InterPro"/>
</dbReference>
<dbReference type="GO" id="GO:0042383">
    <property type="term" value="C:sarcolemma"/>
    <property type="evidence" value="ECO:0007669"/>
    <property type="project" value="UniProtKB-SubCell"/>
</dbReference>
<dbReference type="PANTHER" id="PTHR11824">
    <property type="entry name" value="VOLTAGE-DEPENDENT CALCIUM CHANNEL BETA SUBUNIT"/>
    <property type="match status" value="1"/>
</dbReference>
<keyword evidence="9" id="KW-0107">Calcium channel</keyword>
<dbReference type="InterPro" id="IPR046937">
    <property type="entry name" value="CAB1-4_N_A-dom"/>
</dbReference>
<reference evidence="21" key="2">
    <citation type="submission" date="2025-09" db="UniProtKB">
        <authorList>
            <consortium name="Ensembl"/>
        </authorList>
    </citation>
    <scope>IDENTIFICATION</scope>
</reference>
<dbReference type="AlphaFoldDB" id="A0A2K5J4Z9"/>
<dbReference type="CTD" id="783"/>
<dbReference type="FunFam" id="2.30.30.40:FF:000015">
    <property type="entry name" value="Voltage-dependent L-type calcium channel subunit beta-2"/>
    <property type="match status" value="1"/>
</dbReference>
<dbReference type="Gene3D" id="3.40.50.300">
    <property type="entry name" value="P-loop containing nucleotide triphosphate hydrolases"/>
    <property type="match status" value="1"/>
</dbReference>
<dbReference type="PRINTS" id="PR01628">
    <property type="entry name" value="LCACHANNELB2"/>
</dbReference>
<evidence type="ECO:0000256" key="3">
    <source>
        <dbReference type="ARBA" id="ARBA00019005"/>
    </source>
</evidence>
<dbReference type="PROSITE" id="PS50002">
    <property type="entry name" value="SH3"/>
    <property type="match status" value="1"/>
</dbReference>
<evidence type="ECO:0000256" key="6">
    <source>
        <dbReference type="ARBA" id="ARBA00022475"/>
    </source>
</evidence>
<evidence type="ECO:0000256" key="18">
    <source>
        <dbReference type="PROSITE-ProRule" id="PRU00192"/>
    </source>
</evidence>
<name>A0A2K5J4Z9_COLAP</name>
<sequence length="660" mass="73544">MVQSDMSKSPPTAAAAVAQEIQMELLENVAPAGALGAAAQSYGKGARRKNRFKGSDGSTSSDTTSNSFVRQGSADSYTSRPSDSDVSLEEDREAVRREAERQAQAQLEKAKTKPVAFAVRTNVSYSAAHEDDVPVPGMAISFEAKDFLHVKEKFNNDWWIGRLVKEGCEIGFIPSPVKLENMRLQHEQRAKQGKFYSSKSGGNSSSSLGDIVPSSRKSTPPSSAVDIDATGLDAEENDIPANHRSPKPSANSVTSPHSKEKRMPFFKKTEHTPPYDVVPSMRPVVLVGPSLKGYEVTDMMQKALFDFLKHRFEGRISITRVTADISLAKRSVLNNPSKHAIIERSNTRSSLAEVQSEIERIFELARTLQLVVLDADTINHPAQLSKTSLAPIIVYVKISSPKVLQRLIKSRGKSQAKHLNVQMVAADKLAQCPPELFDVILDENQLEDACEHLADYLEAYWKATHPPSSSLPNPLLSRTLATSSLPLSPTLASNSQGSQGDQRTDRSAPIRSASQAEEEPSVEPVKKSQHRSSSSAPHHNHRSGTSRGLSRQETFDSETQESRDSAYIEPKEDYSHDHVDHYASHRDHNHRDETHGSSDHRHRESRHRSRDMDREQDHNECNKQRSRHKSKDRYCEKDGEVISKKRNEAGEWNRDVYIRQ</sequence>
<dbReference type="OrthoDB" id="5962384at2759"/>
<dbReference type="GeneID" id="105527536"/>
<feature type="region of interest" description="Disordered" evidence="19">
    <location>
        <begin position="190"/>
        <end position="261"/>
    </location>
</feature>
<comment type="subcellular location">
    <subcellularLocation>
        <location evidence="1">Cell membrane</location>
        <location evidence="1">Sarcolemma</location>
        <topology evidence="1">Peripheral membrane protein</topology>
        <orientation evidence="1">Cytoplasmic side</orientation>
    </subcellularLocation>
</comment>
<dbReference type="SUPFAM" id="SSF52540">
    <property type="entry name" value="P-loop containing nucleoside triphosphate hydrolases"/>
    <property type="match status" value="1"/>
</dbReference>
<keyword evidence="10" id="KW-0106">Calcium</keyword>
<keyword evidence="11" id="KW-0851">Voltage-gated channel</keyword>
<evidence type="ECO:0000256" key="1">
    <source>
        <dbReference type="ARBA" id="ARBA00004278"/>
    </source>
</evidence>
<dbReference type="STRING" id="336983.ENSCANP00000023900"/>
<comment type="similarity">
    <text evidence="2">Belongs to the calcium channel beta subunit family.</text>
</comment>
<evidence type="ECO:0000256" key="19">
    <source>
        <dbReference type="SAM" id="MobiDB-lite"/>
    </source>
</evidence>
<dbReference type="InterPro" id="IPR000584">
    <property type="entry name" value="VDCC_L_bsu"/>
</dbReference>
<dbReference type="Ensembl" id="ENSCANT00000046893.1">
    <property type="protein sequence ID" value="ENSCANP00000023900.1"/>
    <property type="gene ID" value="ENSCANG00000035330.1"/>
</dbReference>
<dbReference type="SMART" id="SM00326">
    <property type="entry name" value="SH3"/>
    <property type="match status" value="1"/>
</dbReference>
<dbReference type="GO" id="GO:0005245">
    <property type="term" value="F:voltage-gated calcium channel activity"/>
    <property type="evidence" value="ECO:0007669"/>
    <property type="project" value="InterPro"/>
</dbReference>
<organism evidence="21 22">
    <name type="scientific">Colobus angolensis palliatus</name>
    <name type="common">Peters' Angolan colobus</name>
    <dbReference type="NCBI Taxonomy" id="336983"/>
    <lineage>
        <taxon>Eukaryota</taxon>
        <taxon>Metazoa</taxon>
        <taxon>Chordata</taxon>
        <taxon>Craniata</taxon>
        <taxon>Vertebrata</taxon>
        <taxon>Euteleostomi</taxon>
        <taxon>Mammalia</taxon>
        <taxon>Eutheria</taxon>
        <taxon>Euarchontoglires</taxon>
        <taxon>Primates</taxon>
        <taxon>Haplorrhini</taxon>
        <taxon>Catarrhini</taxon>
        <taxon>Cercopithecidae</taxon>
        <taxon>Colobinae</taxon>
        <taxon>Colobus</taxon>
    </lineage>
</organism>
<keyword evidence="8" id="KW-0109">Calcium transport</keyword>
<reference evidence="21" key="1">
    <citation type="submission" date="2025-08" db="UniProtKB">
        <authorList>
            <consortium name="Ensembl"/>
        </authorList>
    </citation>
    <scope>IDENTIFICATION</scope>
</reference>
<keyword evidence="13" id="KW-0472">Membrane</keyword>
<dbReference type="SMART" id="SM00072">
    <property type="entry name" value="GuKc"/>
    <property type="match status" value="1"/>
</dbReference>
<keyword evidence="7" id="KW-0597">Phosphoprotein</keyword>
<accession>A0A2K5J4Z9</accession>
<keyword evidence="4 18" id="KW-0728">SH3 domain</keyword>
<feature type="compositionally biased region" description="Low complexity" evidence="19">
    <location>
        <begin position="55"/>
        <end position="65"/>
    </location>
</feature>
<dbReference type="CDD" id="cd12040">
    <property type="entry name" value="SH3_CACNB2"/>
    <property type="match status" value="1"/>
</dbReference>
<evidence type="ECO:0000256" key="16">
    <source>
        <dbReference type="ARBA" id="ARBA00046042"/>
    </source>
</evidence>
<feature type="region of interest" description="Disordered" evidence="19">
    <location>
        <begin position="486"/>
        <end position="639"/>
    </location>
</feature>
<evidence type="ECO:0000256" key="10">
    <source>
        <dbReference type="ARBA" id="ARBA00022837"/>
    </source>
</evidence>
<feature type="compositionally biased region" description="Basic and acidic residues" evidence="19">
    <location>
        <begin position="610"/>
        <end position="623"/>
    </location>
</feature>
<evidence type="ECO:0000256" key="14">
    <source>
        <dbReference type="ARBA" id="ARBA00023303"/>
    </source>
</evidence>
<feature type="domain" description="SH3" evidence="20">
    <location>
        <begin position="114"/>
        <end position="183"/>
    </location>
</feature>
<feature type="compositionally biased region" description="Low complexity" evidence="19">
    <location>
        <begin position="486"/>
        <end position="495"/>
    </location>
</feature>
<dbReference type="InterPro" id="IPR027417">
    <property type="entry name" value="P-loop_NTPase"/>
</dbReference>
<dbReference type="InterPro" id="IPR001452">
    <property type="entry name" value="SH3_domain"/>
</dbReference>
<dbReference type="SUPFAM" id="SSF50044">
    <property type="entry name" value="SH3-domain"/>
    <property type="match status" value="1"/>
</dbReference>
<dbReference type="Proteomes" id="UP000233080">
    <property type="component" value="Unassembled WGS sequence"/>
</dbReference>